<feature type="domain" description="Metallo-beta-lactamase" evidence="1">
    <location>
        <begin position="37"/>
        <end position="81"/>
    </location>
</feature>
<dbReference type="Proteomes" id="UP000249922">
    <property type="component" value="Chromosome"/>
</dbReference>
<organism evidence="2 3">
    <name type="scientific">Paracoccus mutanolyticus</name>
    <dbReference type="NCBI Taxonomy" id="1499308"/>
    <lineage>
        <taxon>Bacteria</taxon>
        <taxon>Pseudomonadati</taxon>
        <taxon>Pseudomonadota</taxon>
        <taxon>Alphaproteobacteria</taxon>
        <taxon>Rhodobacterales</taxon>
        <taxon>Paracoccaceae</taxon>
        <taxon>Paracoccus</taxon>
    </lineage>
</organism>
<dbReference type="InterPro" id="IPR001279">
    <property type="entry name" value="Metallo-B-lactamas"/>
</dbReference>
<keyword evidence="3" id="KW-1185">Reference proteome</keyword>
<dbReference type="Pfam" id="PF00753">
    <property type="entry name" value="Lactamase_B"/>
    <property type="match status" value="1"/>
</dbReference>
<evidence type="ECO:0000313" key="3">
    <source>
        <dbReference type="Proteomes" id="UP000249922"/>
    </source>
</evidence>
<dbReference type="SUPFAM" id="SSF56281">
    <property type="entry name" value="Metallo-hydrolase/oxidoreductase"/>
    <property type="match status" value="1"/>
</dbReference>
<protein>
    <recommendedName>
        <fullName evidence="1">Metallo-beta-lactamase domain-containing protein</fullName>
    </recommendedName>
</protein>
<accession>A0ABM6WTG1</accession>
<name>A0ABM6WTG1_9RHOB</name>
<reference evidence="2 3" key="1">
    <citation type="submission" date="2018-06" db="EMBL/GenBank/DDBJ databases">
        <title>Complete genome sequence of Paracoccus mutanolyticus strain RSP-02 isolated from cellulosic waste.</title>
        <authorList>
            <person name="Amrutha R.N."/>
            <person name="Shrivastav A."/>
            <person name="Buddana S.K."/>
            <person name="Deshpande U."/>
            <person name="Prakasham R.S."/>
        </authorList>
    </citation>
    <scope>NUCLEOTIDE SEQUENCE [LARGE SCALE GENOMIC DNA]</scope>
    <source>
        <strain evidence="2 3">RSP-02</strain>
    </source>
</reference>
<sequence length="118" mass="12381">MCWSCGAAAVARAGLRSEELRAIVGTGENDSTKAELGDLFVNGIPAELSMAILLSHGHADHCAGASMLADMLGAPILGHESFTTRMRSSGASSRTTLSTAEFDSECVSVRFWPLVHNS</sequence>
<dbReference type="CDD" id="cd06262">
    <property type="entry name" value="metallo-hydrolase-like_MBL-fold"/>
    <property type="match status" value="1"/>
</dbReference>
<dbReference type="InterPro" id="IPR036866">
    <property type="entry name" value="RibonucZ/Hydroxyglut_hydro"/>
</dbReference>
<proteinExistence type="predicted"/>
<dbReference type="Gene3D" id="3.60.15.10">
    <property type="entry name" value="Ribonuclease Z/Hydroxyacylglutathione hydrolase-like"/>
    <property type="match status" value="1"/>
</dbReference>
<evidence type="ECO:0000259" key="1">
    <source>
        <dbReference type="Pfam" id="PF00753"/>
    </source>
</evidence>
<gene>
    <name evidence="2" type="ORF">DPM13_15735</name>
</gene>
<dbReference type="EMBL" id="CP030239">
    <property type="protein sequence ID" value="AWX93936.1"/>
    <property type="molecule type" value="Genomic_DNA"/>
</dbReference>
<evidence type="ECO:0000313" key="2">
    <source>
        <dbReference type="EMBL" id="AWX93936.1"/>
    </source>
</evidence>